<evidence type="ECO:0000256" key="2">
    <source>
        <dbReference type="ARBA" id="ARBA00023033"/>
    </source>
</evidence>
<evidence type="ECO:0000256" key="3">
    <source>
        <dbReference type="ARBA" id="ARBA00024018"/>
    </source>
</evidence>
<keyword evidence="2" id="KW-0503">Monooxygenase</keyword>
<dbReference type="Proteomes" id="UP000236161">
    <property type="component" value="Unassembled WGS sequence"/>
</dbReference>
<evidence type="ECO:0000256" key="1">
    <source>
        <dbReference type="ARBA" id="ARBA00023002"/>
    </source>
</evidence>
<dbReference type="SUPFAM" id="SSF51905">
    <property type="entry name" value="FAD/NAD(P)-binding domain"/>
    <property type="match status" value="1"/>
</dbReference>
<keyword evidence="6" id="KW-1185">Reference proteome</keyword>
<name>A0A2H9ZWK1_9ASPA</name>
<evidence type="ECO:0000313" key="6">
    <source>
        <dbReference type="Proteomes" id="UP000236161"/>
    </source>
</evidence>
<evidence type="ECO:0000313" key="5">
    <source>
        <dbReference type="EMBL" id="PKA47643.1"/>
    </source>
</evidence>
<dbReference type="InterPro" id="IPR044560">
    <property type="entry name" value="MOase"/>
</dbReference>
<dbReference type="PANTHER" id="PTHR45934">
    <property type="entry name" value="FAD/NAD(P)-BINDING OXIDOREDUCTASE FAMILY PROTEIN"/>
    <property type="match status" value="1"/>
</dbReference>
<dbReference type="AlphaFoldDB" id="A0A2H9ZWK1"/>
<dbReference type="GO" id="GO:0071949">
    <property type="term" value="F:FAD binding"/>
    <property type="evidence" value="ECO:0007669"/>
    <property type="project" value="InterPro"/>
</dbReference>
<evidence type="ECO:0000259" key="4">
    <source>
        <dbReference type="Pfam" id="PF01494"/>
    </source>
</evidence>
<reference evidence="5 6" key="1">
    <citation type="journal article" date="2017" name="Nature">
        <title>The Apostasia genome and the evolution of orchids.</title>
        <authorList>
            <person name="Zhang G.Q."/>
            <person name="Liu K.W."/>
            <person name="Li Z."/>
            <person name="Lohaus R."/>
            <person name="Hsiao Y.Y."/>
            <person name="Niu S.C."/>
            <person name="Wang J.Y."/>
            <person name="Lin Y.C."/>
            <person name="Xu Q."/>
            <person name="Chen L.J."/>
            <person name="Yoshida K."/>
            <person name="Fujiwara S."/>
            <person name="Wang Z.W."/>
            <person name="Zhang Y.Q."/>
            <person name="Mitsuda N."/>
            <person name="Wang M."/>
            <person name="Liu G.H."/>
            <person name="Pecoraro L."/>
            <person name="Huang H.X."/>
            <person name="Xiao X.J."/>
            <person name="Lin M."/>
            <person name="Wu X.Y."/>
            <person name="Wu W.L."/>
            <person name="Chen Y.Y."/>
            <person name="Chang S.B."/>
            <person name="Sakamoto S."/>
            <person name="Ohme-Takagi M."/>
            <person name="Yagi M."/>
            <person name="Zeng S.J."/>
            <person name="Shen C.Y."/>
            <person name="Yeh C.M."/>
            <person name="Luo Y.B."/>
            <person name="Tsai W.C."/>
            <person name="Van de Peer Y."/>
            <person name="Liu Z.J."/>
        </authorList>
    </citation>
    <scope>NUCLEOTIDE SEQUENCE [LARGE SCALE GENOMIC DNA]</scope>
    <source>
        <strain evidence="6">cv. Shenzhen</strain>
        <tissue evidence="5">Stem</tissue>
    </source>
</reference>
<proteinExistence type="inferred from homology"/>
<dbReference type="Pfam" id="PF01494">
    <property type="entry name" value="FAD_binding_3"/>
    <property type="match status" value="1"/>
</dbReference>
<sequence>MAPATCFSARFGIQTHLVSSSALPMRREHNRRMFNPRASSGPISRKEEVVIVGAGIAGLTTAVSLHKLGVRSLVLEQGDSIRTGGTTLTLLKNGWSVLDSIGVGEELRNGFLQIHGYSADFSLVMRSEDGSQLRSFLFEEEAPGQELRAVERRLLLETLSSKLPPNSISFSSRVKSIKRQETGDTLLELANGTRVLAKILIGCDGVRSSIAKWMGFPEPSYVGHCAFRGLALYPEGQPFKPTVNLFYGRGRRAGFFPVSQTKVYWFICFNSPSPGPRINDPKVLKKEALSLMRGWPSELINIMQNTPDDVVVKTPLVDRWLWPGFTPSVSSGQVVVVGDAWHPMTPYLGQGACCALEDAVALSTRLASALNGSDVTVEEALRAYGHERWGSIFPMTALANLLGNFMQWDDPVVCEIRNKIMIPWVVSLAPILEPNNFAFKFLEPAVASK</sequence>
<comment type="similarity">
    <text evidence="3">Belongs to the 3-hydroxybenzoate 6-hydroxylase family.</text>
</comment>
<dbReference type="InterPro" id="IPR002938">
    <property type="entry name" value="FAD-bd"/>
</dbReference>
<dbReference type="EMBL" id="KZ453102">
    <property type="protein sequence ID" value="PKA47643.1"/>
    <property type="molecule type" value="Genomic_DNA"/>
</dbReference>
<gene>
    <name evidence="5" type="primary">ABA2</name>
    <name evidence="5" type="ORF">AXF42_Ash014420</name>
</gene>
<organism evidence="5 6">
    <name type="scientific">Apostasia shenzhenica</name>
    <dbReference type="NCBI Taxonomy" id="1088818"/>
    <lineage>
        <taxon>Eukaryota</taxon>
        <taxon>Viridiplantae</taxon>
        <taxon>Streptophyta</taxon>
        <taxon>Embryophyta</taxon>
        <taxon>Tracheophyta</taxon>
        <taxon>Spermatophyta</taxon>
        <taxon>Magnoliopsida</taxon>
        <taxon>Liliopsida</taxon>
        <taxon>Asparagales</taxon>
        <taxon>Orchidaceae</taxon>
        <taxon>Apostasioideae</taxon>
        <taxon>Apostasia</taxon>
    </lineage>
</organism>
<dbReference type="EC" id="1.14.15.21" evidence="5"/>
<protein>
    <submittedName>
        <fullName evidence="5">Zeaxanthin epoxidase, chloroplastic</fullName>
        <ecNumber evidence="5">1.14.15.21</ecNumber>
    </submittedName>
</protein>
<dbReference type="Gene3D" id="3.50.50.60">
    <property type="entry name" value="FAD/NAD(P)-binding domain"/>
    <property type="match status" value="1"/>
</dbReference>
<keyword evidence="1 5" id="KW-0560">Oxidoreductase</keyword>
<dbReference type="InterPro" id="IPR036188">
    <property type="entry name" value="FAD/NAD-bd_sf"/>
</dbReference>
<dbReference type="OrthoDB" id="655030at2759"/>
<accession>A0A2H9ZWK1</accession>
<dbReference type="PRINTS" id="PR00420">
    <property type="entry name" value="RNGMNOXGNASE"/>
</dbReference>
<feature type="domain" description="FAD-binding" evidence="4">
    <location>
        <begin position="48"/>
        <end position="388"/>
    </location>
</feature>
<dbReference type="STRING" id="1088818.A0A2H9ZWK1"/>
<dbReference type="GO" id="GO:0052662">
    <property type="term" value="F:zeaxanthin epoxidase activity"/>
    <property type="evidence" value="ECO:0007669"/>
    <property type="project" value="UniProtKB-EC"/>
</dbReference>
<dbReference type="PANTHER" id="PTHR45934:SF9">
    <property type="entry name" value="FAD_NAD(P)-BINDING OXIDOREDUCTASE FAMILY PROTEIN"/>
    <property type="match status" value="1"/>
</dbReference>